<comment type="similarity">
    <text evidence="4">Belongs to the alanine racemase family.</text>
</comment>
<feature type="domain" description="Alanine racemase C-terminal" evidence="5">
    <location>
        <begin position="244"/>
        <end position="371"/>
    </location>
</feature>
<dbReference type="Pfam" id="PF00842">
    <property type="entry name" value="Ala_racemase_C"/>
    <property type="match status" value="1"/>
</dbReference>
<dbReference type="InterPro" id="IPR029066">
    <property type="entry name" value="PLP-binding_barrel"/>
</dbReference>
<evidence type="ECO:0000259" key="5">
    <source>
        <dbReference type="SMART" id="SM01005"/>
    </source>
</evidence>
<reference evidence="6" key="1">
    <citation type="submission" date="2022-08" db="EMBL/GenBank/DDBJ databases">
        <authorList>
            <person name="Deng Y."/>
            <person name="Han X.-F."/>
            <person name="Zhang Y.-Q."/>
        </authorList>
    </citation>
    <scope>NUCLEOTIDE SEQUENCE</scope>
    <source>
        <strain evidence="6">CPCC 203386</strain>
    </source>
</reference>
<sequence>MMSFRVAERTADALLTIDLDAVAANTRLFAERTAGELIAVVKADGYGHGAADVAATALANGASRLGVARLDEALALRDQGLSAPIISWLTDARDDAFAPAVDAGIELAVPSLAHLLSLARTDGVAKVHLHLDTGLARDGAEPARWIDLCRAAREAEFHGQVRVVGIMGHLAEADDPAAPSNSTGRRRFEWAVDVARLCGLRPHLLHLAATSATLTLPATHYSASRVGAGLVGIDLSRTTRLRQPMTLTAPLLAVRSVAAGTPAGYGHDWAAPRATRLGLVGLGYADGIPRSSAAGAHVLVRGRRVALAGRISMDQLVVDLADTGAMAGDEVTLFGPGDRGEPTIADWAGWSDTIEHEIVTRVGARVRRSVTATTLAVGARA</sequence>
<dbReference type="HAMAP" id="MF_01201">
    <property type="entry name" value="Ala_racemase"/>
    <property type="match status" value="1"/>
</dbReference>
<protein>
    <recommendedName>
        <fullName evidence="4">Alanine racemase</fullName>
        <ecNumber evidence="4">5.1.1.1</ecNumber>
    </recommendedName>
</protein>
<evidence type="ECO:0000313" key="6">
    <source>
        <dbReference type="EMBL" id="MCS5732913.1"/>
    </source>
</evidence>
<evidence type="ECO:0000256" key="1">
    <source>
        <dbReference type="ARBA" id="ARBA00001933"/>
    </source>
</evidence>
<dbReference type="GO" id="GO:0008784">
    <property type="term" value="F:alanine racemase activity"/>
    <property type="evidence" value="ECO:0007669"/>
    <property type="project" value="UniProtKB-EC"/>
</dbReference>
<dbReference type="InterPro" id="IPR000821">
    <property type="entry name" value="Ala_racemase"/>
</dbReference>
<comment type="function">
    <text evidence="4">Catalyzes the interconversion of L-alanine and D-alanine. May also act on other amino acids.</text>
</comment>
<evidence type="ECO:0000256" key="3">
    <source>
        <dbReference type="ARBA" id="ARBA00023235"/>
    </source>
</evidence>
<dbReference type="SMART" id="SM01005">
    <property type="entry name" value="Ala_racemase_C"/>
    <property type="match status" value="1"/>
</dbReference>
<dbReference type="PANTHER" id="PTHR30511:SF0">
    <property type="entry name" value="ALANINE RACEMASE, CATABOLIC-RELATED"/>
    <property type="match status" value="1"/>
</dbReference>
<comment type="catalytic activity">
    <reaction evidence="4">
        <text>L-alanine = D-alanine</text>
        <dbReference type="Rhea" id="RHEA:20249"/>
        <dbReference type="ChEBI" id="CHEBI:57416"/>
        <dbReference type="ChEBI" id="CHEBI:57972"/>
        <dbReference type="EC" id="5.1.1.1"/>
    </reaction>
</comment>
<keyword evidence="2 4" id="KW-0663">Pyridoxal phosphate</keyword>
<accession>A0ABT2GYC1</accession>
<dbReference type="Pfam" id="PF01168">
    <property type="entry name" value="Ala_racemase_N"/>
    <property type="match status" value="1"/>
</dbReference>
<evidence type="ECO:0000256" key="4">
    <source>
        <dbReference type="HAMAP-Rule" id="MF_01201"/>
    </source>
</evidence>
<dbReference type="CDD" id="cd00430">
    <property type="entry name" value="PLPDE_III_AR"/>
    <property type="match status" value="1"/>
</dbReference>
<dbReference type="PROSITE" id="PS00395">
    <property type="entry name" value="ALANINE_RACEMASE"/>
    <property type="match status" value="1"/>
</dbReference>
<comment type="pathway">
    <text evidence="4">Amino-acid biosynthesis; D-alanine biosynthesis; D-alanine from L-alanine: step 1/1.</text>
</comment>
<comment type="caution">
    <text evidence="6">The sequence shown here is derived from an EMBL/GenBank/DDBJ whole genome shotgun (WGS) entry which is preliminary data.</text>
</comment>
<comment type="cofactor">
    <cofactor evidence="1 4">
        <name>pyridoxal 5'-phosphate</name>
        <dbReference type="ChEBI" id="CHEBI:597326"/>
    </cofactor>
</comment>
<feature type="active site" description="Proton acceptor; specific for D-alanine" evidence="4">
    <location>
        <position position="42"/>
    </location>
</feature>
<dbReference type="EC" id="5.1.1.1" evidence="4"/>
<proteinExistence type="inferred from homology"/>
<dbReference type="Gene3D" id="2.40.37.10">
    <property type="entry name" value="Lyase, Ornithine Decarboxylase, Chain A, domain 1"/>
    <property type="match status" value="1"/>
</dbReference>
<keyword evidence="3 4" id="KW-0413">Isomerase</keyword>
<dbReference type="PRINTS" id="PR00992">
    <property type="entry name" value="ALARACEMASE"/>
</dbReference>
<name>A0ABT2GYC1_9MICO</name>
<evidence type="ECO:0000256" key="2">
    <source>
        <dbReference type="ARBA" id="ARBA00022898"/>
    </source>
</evidence>
<dbReference type="SUPFAM" id="SSF51419">
    <property type="entry name" value="PLP-binding barrel"/>
    <property type="match status" value="1"/>
</dbReference>
<dbReference type="InterPro" id="IPR011079">
    <property type="entry name" value="Ala_racemase_C"/>
</dbReference>
<feature type="binding site" evidence="4">
    <location>
        <position position="313"/>
    </location>
    <ligand>
        <name>substrate</name>
    </ligand>
</feature>
<dbReference type="RefSeq" id="WP_259537585.1">
    <property type="nucleotide sequence ID" value="NZ_JANLCJ010000001.1"/>
</dbReference>
<feature type="active site" description="Proton acceptor; specific for L-alanine" evidence="4">
    <location>
        <position position="265"/>
    </location>
</feature>
<keyword evidence="7" id="KW-1185">Reference proteome</keyword>
<evidence type="ECO:0000313" key="7">
    <source>
        <dbReference type="Proteomes" id="UP001165586"/>
    </source>
</evidence>
<feature type="modified residue" description="N6-(pyridoxal phosphate)lysine" evidence="4">
    <location>
        <position position="42"/>
    </location>
</feature>
<feature type="binding site" evidence="4">
    <location>
        <position position="137"/>
    </location>
    <ligand>
        <name>substrate</name>
    </ligand>
</feature>
<dbReference type="NCBIfam" id="TIGR00492">
    <property type="entry name" value="alr"/>
    <property type="match status" value="1"/>
</dbReference>
<dbReference type="SUPFAM" id="SSF50621">
    <property type="entry name" value="Alanine racemase C-terminal domain-like"/>
    <property type="match status" value="1"/>
</dbReference>
<dbReference type="InterPro" id="IPR020622">
    <property type="entry name" value="Ala_racemase_pyridoxalP-BS"/>
</dbReference>
<dbReference type="Proteomes" id="UP001165586">
    <property type="component" value="Unassembled WGS sequence"/>
</dbReference>
<dbReference type="PANTHER" id="PTHR30511">
    <property type="entry name" value="ALANINE RACEMASE"/>
    <property type="match status" value="1"/>
</dbReference>
<gene>
    <name evidence="6" type="primary">alr</name>
    <name evidence="6" type="ORF">N1032_04040</name>
</gene>
<dbReference type="Gene3D" id="3.20.20.10">
    <property type="entry name" value="Alanine racemase"/>
    <property type="match status" value="1"/>
</dbReference>
<dbReference type="InterPro" id="IPR001608">
    <property type="entry name" value="Ala_racemase_N"/>
</dbReference>
<dbReference type="InterPro" id="IPR009006">
    <property type="entry name" value="Ala_racemase/Decarboxylase_C"/>
</dbReference>
<dbReference type="EMBL" id="JANLCJ010000001">
    <property type="protein sequence ID" value="MCS5732913.1"/>
    <property type="molecule type" value="Genomic_DNA"/>
</dbReference>
<organism evidence="6 7">
    <name type="scientific">Herbiconiux daphne</name>
    <dbReference type="NCBI Taxonomy" id="2970914"/>
    <lineage>
        <taxon>Bacteria</taxon>
        <taxon>Bacillati</taxon>
        <taxon>Actinomycetota</taxon>
        <taxon>Actinomycetes</taxon>
        <taxon>Micrococcales</taxon>
        <taxon>Microbacteriaceae</taxon>
        <taxon>Herbiconiux</taxon>
    </lineage>
</organism>